<dbReference type="Pfam" id="PF00098">
    <property type="entry name" value="zf-CCHC"/>
    <property type="match status" value="1"/>
</dbReference>
<dbReference type="InterPro" id="IPR057670">
    <property type="entry name" value="SH3_retrovirus"/>
</dbReference>
<dbReference type="Pfam" id="PF22936">
    <property type="entry name" value="Pol_BBD"/>
    <property type="match status" value="1"/>
</dbReference>
<evidence type="ECO:0000256" key="1">
    <source>
        <dbReference type="ARBA" id="ARBA00022670"/>
    </source>
</evidence>
<evidence type="ECO:0000256" key="6">
    <source>
        <dbReference type="SAM" id="Coils"/>
    </source>
</evidence>
<dbReference type="InterPro" id="IPR036875">
    <property type="entry name" value="Znf_CCHC_sf"/>
</dbReference>
<dbReference type="PROSITE" id="PS50994">
    <property type="entry name" value="INTEGRASE"/>
    <property type="match status" value="1"/>
</dbReference>
<dbReference type="GeneID" id="107881929"/>
<feature type="compositionally biased region" description="Acidic residues" evidence="7">
    <location>
        <begin position="337"/>
        <end position="346"/>
    </location>
</feature>
<protein>
    <submittedName>
        <fullName evidence="11">Uncharacterized protein LOC107881929</fullName>
    </submittedName>
</protein>
<dbReference type="Proteomes" id="UP000694861">
    <property type="component" value="Unplaced"/>
</dbReference>
<dbReference type="InterPro" id="IPR046796">
    <property type="entry name" value="Transposase_32_dom"/>
</dbReference>
<dbReference type="SUPFAM" id="SSF57756">
    <property type="entry name" value="Retrovirus zinc finger-like domains"/>
    <property type="match status" value="1"/>
</dbReference>
<feature type="domain" description="CCHC-type" evidence="8">
    <location>
        <begin position="303"/>
        <end position="317"/>
    </location>
</feature>
<dbReference type="PANTHER" id="PTHR42648">
    <property type="entry name" value="TRANSPOSASE, PUTATIVE-RELATED"/>
    <property type="match status" value="1"/>
</dbReference>
<gene>
    <name evidence="11" type="primary">LOC107881929</name>
</gene>
<keyword evidence="2" id="KW-0479">Metal-binding</keyword>
<keyword evidence="5" id="KW-0863">Zinc-finger</keyword>
<dbReference type="Pfam" id="PF13976">
    <property type="entry name" value="gag_pre-integrs"/>
    <property type="match status" value="1"/>
</dbReference>
<feature type="coiled-coil region" evidence="6">
    <location>
        <begin position="376"/>
        <end position="417"/>
    </location>
</feature>
<keyword evidence="10" id="KW-1185">Reference proteome</keyword>
<dbReference type="Pfam" id="PF07727">
    <property type="entry name" value="RVT_2"/>
    <property type="match status" value="1"/>
</dbReference>
<evidence type="ECO:0000259" key="8">
    <source>
        <dbReference type="PROSITE" id="PS50158"/>
    </source>
</evidence>
<dbReference type="InterPro" id="IPR001584">
    <property type="entry name" value="Integrase_cat-core"/>
</dbReference>
<dbReference type="InterPro" id="IPR013103">
    <property type="entry name" value="RVT_2"/>
</dbReference>
<feature type="domain" description="Integrase catalytic" evidence="9">
    <location>
        <begin position="834"/>
        <end position="931"/>
    </location>
</feature>
<dbReference type="InterPro" id="IPR025724">
    <property type="entry name" value="GAG-pre-integrase_dom"/>
</dbReference>
<evidence type="ECO:0000256" key="4">
    <source>
        <dbReference type="ARBA" id="ARBA00022801"/>
    </source>
</evidence>
<dbReference type="InterPro" id="IPR001878">
    <property type="entry name" value="Znf_CCHC"/>
</dbReference>
<evidence type="ECO:0000259" key="9">
    <source>
        <dbReference type="PROSITE" id="PS50994"/>
    </source>
</evidence>
<name>A0ABM1LYL0_PRUMU</name>
<dbReference type="SUPFAM" id="SSF53098">
    <property type="entry name" value="Ribonuclease H-like"/>
    <property type="match status" value="1"/>
</dbReference>
<evidence type="ECO:0000313" key="10">
    <source>
        <dbReference type="Proteomes" id="UP000694861"/>
    </source>
</evidence>
<dbReference type="SUPFAM" id="SSF56672">
    <property type="entry name" value="DNA/RNA polymerases"/>
    <property type="match status" value="1"/>
</dbReference>
<feature type="region of interest" description="Disordered" evidence="7">
    <location>
        <begin position="327"/>
        <end position="346"/>
    </location>
</feature>
<dbReference type="InterPro" id="IPR043502">
    <property type="entry name" value="DNA/RNA_pol_sf"/>
</dbReference>
<reference evidence="11" key="2">
    <citation type="submission" date="2025-08" db="UniProtKB">
        <authorList>
            <consortium name="RefSeq"/>
        </authorList>
    </citation>
    <scope>IDENTIFICATION</scope>
</reference>
<evidence type="ECO:0000313" key="11">
    <source>
        <dbReference type="RefSeq" id="XP_016652487.1"/>
    </source>
</evidence>
<sequence length="1810" mass="203483">MERDRVAGSCNSPPYFDGNNYAAWREKFEIFLDALDEYASEYLTKEWVAPVKTVFGEDVPKPRSEWTEAEVFGAYSNKKARNALVTALSSTQFAHIQHIPNAKQAWDKLRVVHEGDDQVRTLKLQMVLAQFEELRMSETESISEFHGRVEMITNEAMSLGQPIEELLVVQKILRVLPSRFRAKKTVIMEVQNLNEIKLGKLVGKLKTYEMELNMEENDSKKSKNVALQGVHVSSMKVGEKSSGFEDEMALFVKKFRRILKENGKFAREGSSGSEKLFRPSTDRSNERNKDVKPFTKDFRKSVKCFTCGGIGHYAADCANNQKKYSKGKDKAMKPMSDESDSESDDLSYESLGRKYDCLFKETLCLKEESLKLEVNNQDLQHEILILKETKKELSDKFESLEKESDALVSIRSNLENQVNVLKESNIGFQNSNKQLLGELNEANRKIISMTIGASKIDKMLNMGKVHGDKGGLGFNHFGSSSSSFTTNFVKSETPVTVPLDIQQVVKKPKFVPTCHRCGLTGHIRPVCHMFSKDKTRKLSSKSKRNPRSLQDQVDHLMNEVTKIAKLVSLKMSSPIVPKSSWIARGHTKSLVVLNAFAASNTNSWYFDSGCSKHMSGDKNVFSSLTAFDRGTVTFGGGHRSQVVGKGTVCIPGLPELKNVRFVEGLTSNLISVSQLCDDGIVEVIFSKHGCKIIGKGDNEIVSVARSRDNCYCIDGVNDAKEVVCNKVVNETSVLWHQRLGHVNFRDLHKLSKRELVSGLPKLEQSDLHVYEGCQLGKQVKVSHKKVKHIQTNVSLELVHMDLVGPIQTMSLGGKKYILVMVDDFSREDDYLLLELVRTDHGSEFENSQFLKFCEEMGIKHEFSAPITPQQNGVVERKNRVLVEMARVMLNSKNLAKHFWAEAVNTACYISNRVFVRSGTKQTPYEIWKGKKPNVSYFRVFGSTCYILRDREHLAKFDSKCDKGIFLGYSTSSRAYRVYNCRSRTIIESINVTIDDFAASTEMVLAEDGLFPPPPLEQEFPGLDLVVDLSTFGNSVPVDLSTSSTSSSISSVQAASSHTDLSPLTQTESVIISPLNQGVRTRKQLAQEISHVCYVSKEEPRNVKEALHHGEWFLAMQEELNQFVRNDVWYLVPRPVNTNVIGTKWIFKNKTDEQGNVVRNKARLVAQGYTQMEGIDFDETFAPVARLESVRLLLAIACHLKFKLYQMDVKTAFLNGVLNEEVYVEQPKGFEDPHHPNDVFLLKKALYDLKQAPRAWYERLSSHLLGNRFKKDVLIAQVYVDDIVVGSTSDLHVQDFIHVMTSEFEMSLVGELNYFLGLQIKQSHDGIFVSQSKYAKNLVTKFGLEGAKSARTPMSTSAKIHRDLHGKSVDQTLYRSTIRSLLYLTASRHDISFSVGVCARFQSDPKESHLFAVKRIIKYVSGTIEFGLWYTYDTCVNLVGYSDADWAVVSLFAPSSILFSLRNSFPLLAMSSSKPLLTYHRHSKSKSTERVDFIPSIPRAPRTRPSSSVHVGDSSPFVSSEAASFFDEVVSKRKFVLERSYQFDAVPLAAQEFANQILEHYHLHALNSLSGKFNASVIQEFYSNFLADPKESKFQIIVRSVPITLRPSVINRVLGFRSCPGFDYAKFALASADYSIDLFKSMAYTDQSMPLTSKGLPIKSYLSPFYKFLWDFIRHNVLPTRNNSNPTLAACQLMISVVNHDKIPLGDILYHAILGKTIGHGTKHKGTLVFPCLIQRLYERNGVVFHESDQWHPPTAPSQLAAKEEYIQHLLSLIPSSSTPATAAATDVHPPTSPVAENSDDSVDSGGSLVF</sequence>
<dbReference type="InterPro" id="IPR036397">
    <property type="entry name" value="RNaseH_sf"/>
</dbReference>
<dbReference type="Pfam" id="PF20167">
    <property type="entry name" value="Transposase_32"/>
    <property type="match status" value="1"/>
</dbReference>
<dbReference type="RefSeq" id="XP_016652487.1">
    <property type="nucleotide sequence ID" value="XM_016797001.1"/>
</dbReference>
<dbReference type="Gene3D" id="3.30.420.10">
    <property type="entry name" value="Ribonuclease H-like superfamily/Ribonuclease H"/>
    <property type="match status" value="1"/>
</dbReference>
<feature type="compositionally biased region" description="Basic and acidic residues" evidence="7">
    <location>
        <begin position="327"/>
        <end position="336"/>
    </location>
</feature>
<feature type="region of interest" description="Disordered" evidence="7">
    <location>
        <begin position="266"/>
        <end position="289"/>
    </location>
</feature>
<keyword evidence="4" id="KW-0378">Hydrolase</keyword>
<keyword evidence="6" id="KW-0175">Coiled coil</keyword>
<accession>A0ABM1LYL0</accession>
<dbReference type="Gene3D" id="4.10.60.10">
    <property type="entry name" value="Zinc finger, CCHC-type"/>
    <property type="match status" value="1"/>
</dbReference>
<evidence type="ECO:0000256" key="7">
    <source>
        <dbReference type="SAM" id="MobiDB-lite"/>
    </source>
</evidence>
<proteinExistence type="predicted"/>
<dbReference type="Pfam" id="PF14223">
    <property type="entry name" value="Retrotran_gag_2"/>
    <property type="match status" value="1"/>
</dbReference>
<feature type="region of interest" description="Disordered" evidence="7">
    <location>
        <begin position="1777"/>
        <end position="1810"/>
    </location>
</feature>
<dbReference type="InterPro" id="IPR039537">
    <property type="entry name" value="Retrotran_Ty1/copia-like"/>
</dbReference>
<evidence type="ECO:0000256" key="3">
    <source>
        <dbReference type="ARBA" id="ARBA00022750"/>
    </source>
</evidence>
<dbReference type="InterPro" id="IPR012337">
    <property type="entry name" value="RNaseH-like_sf"/>
</dbReference>
<keyword evidence="1" id="KW-0645">Protease</keyword>
<dbReference type="InterPro" id="IPR054722">
    <property type="entry name" value="PolX-like_BBD"/>
</dbReference>
<keyword evidence="3" id="KW-0064">Aspartyl protease</keyword>
<dbReference type="PANTHER" id="PTHR42648:SF21">
    <property type="entry name" value="CYSTEINE-RICH RLK (RECEPTOR-LIKE PROTEIN KINASE) 8"/>
    <property type="match status" value="1"/>
</dbReference>
<dbReference type="Pfam" id="PF25597">
    <property type="entry name" value="SH3_retrovirus"/>
    <property type="match status" value="1"/>
</dbReference>
<dbReference type="PROSITE" id="PS50158">
    <property type="entry name" value="ZF_CCHC"/>
    <property type="match status" value="1"/>
</dbReference>
<feature type="compositionally biased region" description="Basic and acidic residues" evidence="7">
    <location>
        <begin position="275"/>
        <end position="289"/>
    </location>
</feature>
<reference evidence="10" key="1">
    <citation type="journal article" date="2012" name="Nat. Commun.">
        <title>The genome of Prunus mume.</title>
        <authorList>
            <person name="Zhang Q."/>
            <person name="Chen W."/>
            <person name="Sun L."/>
            <person name="Zhao F."/>
            <person name="Huang B."/>
            <person name="Yang W."/>
            <person name="Tao Y."/>
            <person name="Wang J."/>
            <person name="Yuan Z."/>
            <person name="Fan G."/>
            <person name="Xing Z."/>
            <person name="Han C."/>
            <person name="Pan H."/>
            <person name="Zhong X."/>
            <person name="Shi W."/>
            <person name="Liang X."/>
            <person name="Du D."/>
            <person name="Sun F."/>
            <person name="Xu Z."/>
            <person name="Hao R."/>
            <person name="Lv T."/>
            <person name="Lv Y."/>
            <person name="Zheng Z."/>
            <person name="Sun M."/>
            <person name="Luo L."/>
            <person name="Cai M."/>
            <person name="Gao Y."/>
            <person name="Wang J."/>
            <person name="Yin Y."/>
            <person name="Xu X."/>
            <person name="Cheng T."/>
            <person name="Wang J."/>
        </authorList>
    </citation>
    <scope>NUCLEOTIDE SEQUENCE [LARGE SCALE GENOMIC DNA]</scope>
</reference>
<organism evidence="10 11">
    <name type="scientific">Prunus mume</name>
    <name type="common">Japanese apricot</name>
    <name type="synonym">Armeniaca mume</name>
    <dbReference type="NCBI Taxonomy" id="102107"/>
    <lineage>
        <taxon>Eukaryota</taxon>
        <taxon>Viridiplantae</taxon>
        <taxon>Streptophyta</taxon>
        <taxon>Embryophyta</taxon>
        <taxon>Tracheophyta</taxon>
        <taxon>Spermatophyta</taxon>
        <taxon>Magnoliopsida</taxon>
        <taxon>eudicotyledons</taxon>
        <taxon>Gunneridae</taxon>
        <taxon>Pentapetalae</taxon>
        <taxon>rosids</taxon>
        <taxon>fabids</taxon>
        <taxon>Rosales</taxon>
        <taxon>Rosaceae</taxon>
        <taxon>Amygdaloideae</taxon>
        <taxon>Amygdaleae</taxon>
        <taxon>Prunus</taxon>
    </lineage>
</organism>
<evidence type="ECO:0000256" key="5">
    <source>
        <dbReference type="PROSITE-ProRule" id="PRU00047"/>
    </source>
</evidence>
<dbReference type="SMART" id="SM00343">
    <property type="entry name" value="ZnF_C2HC"/>
    <property type="match status" value="2"/>
</dbReference>
<evidence type="ECO:0000256" key="2">
    <source>
        <dbReference type="ARBA" id="ARBA00022723"/>
    </source>
</evidence>
<keyword evidence="5" id="KW-0862">Zinc</keyword>